<keyword evidence="8" id="KW-1185">Reference proteome</keyword>
<dbReference type="PANTHER" id="PTHR31189">
    <property type="entry name" value="OS03G0336100 PROTEIN-RELATED"/>
    <property type="match status" value="1"/>
</dbReference>
<dbReference type="InterPro" id="IPR050253">
    <property type="entry name" value="Seed_Storage-Functional"/>
</dbReference>
<comment type="similarity">
    <text evidence="1">Belongs to the 11S seed storage protein (globulins) family.</text>
</comment>
<dbReference type="PANTHER" id="PTHR31189:SF45">
    <property type="entry name" value="OS09G0552500 PROTEIN"/>
    <property type="match status" value="1"/>
</dbReference>
<protein>
    <recommendedName>
        <fullName evidence="6">Cupin type-1 domain-containing protein</fullName>
    </recommendedName>
</protein>
<evidence type="ECO:0000313" key="7">
    <source>
        <dbReference type="EMBL" id="KAH7575730.1"/>
    </source>
</evidence>
<gene>
    <name evidence="7" type="ORF">JRO89_XS02G0204400</name>
</gene>
<evidence type="ECO:0000256" key="1">
    <source>
        <dbReference type="ARBA" id="ARBA00007178"/>
    </source>
</evidence>
<keyword evidence="3" id="KW-0758">Storage protein</keyword>
<dbReference type="InterPro" id="IPR014710">
    <property type="entry name" value="RmlC-like_jellyroll"/>
</dbReference>
<evidence type="ECO:0000256" key="3">
    <source>
        <dbReference type="ARBA" id="ARBA00022761"/>
    </source>
</evidence>
<dbReference type="SUPFAM" id="SSF51182">
    <property type="entry name" value="RmlC-like cupins"/>
    <property type="match status" value="1"/>
</dbReference>
<dbReference type="Gene3D" id="2.60.120.10">
    <property type="entry name" value="Jelly Rolls"/>
    <property type="match status" value="2"/>
</dbReference>
<evidence type="ECO:0000313" key="8">
    <source>
        <dbReference type="Proteomes" id="UP000827721"/>
    </source>
</evidence>
<dbReference type="EMBL" id="JAFEMO010000002">
    <property type="protein sequence ID" value="KAH7575730.1"/>
    <property type="molecule type" value="Genomic_DNA"/>
</dbReference>
<dbReference type="InterPro" id="IPR006045">
    <property type="entry name" value="Cupin_1"/>
</dbReference>
<dbReference type="Pfam" id="PF00190">
    <property type="entry name" value="Cupin_1"/>
    <property type="match status" value="2"/>
</dbReference>
<keyword evidence="5" id="KW-1015">Disulfide bond</keyword>
<keyword evidence="4" id="KW-0708">Seed storage protein</keyword>
<name>A0ABQ8IGH5_9ROSI</name>
<reference evidence="7 8" key="1">
    <citation type="submission" date="2021-02" db="EMBL/GenBank/DDBJ databases">
        <title>Plant Genome Project.</title>
        <authorList>
            <person name="Zhang R.-G."/>
        </authorList>
    </citation>
    <scope>NUCLEOTIDE SEQUENCE [LARGE SCALE GENOMIC DNA]</scope>
    <source>
        <tissue evidence="7">Leaves</tissue>
    </source>
</reference>
<evidence type="ECO:0000259" key="6">
    <source>
        <dbReference type="SMART" id="SM00835"/>
    </source>
</evidence>
<evidence type="ECO:0000256" key="4">
    <source>
        <dbReference type="ARBA" id="ARBA00023129"/>
    </source>
</evidence>
<dbReference type="SMART" id="SM00835">
    <property type="entry name" value="Cupin_1"/>
    <property type="match status" value="2"/>
</dbReference>
<feature type="domain" description="Cupin type-1" evidence="6">
    <location>
        <begin position="5"/>
        <end position="162"/>
    </location>
</feature>
<dbReference type="InterPro" id="IPR006044">
    <property type="entry name" value="11S_seedstore_pln"/>
</dbReference>
<evidence type="ECO:0000256" key="5">
    <source>
        <dbReference type="ARBA" id="ARBA00023157"/>
    </source>
</evidence>
<feature type="domain" description="Cupin type-1" evidence="6">
    <location>
        <begin position="201"/>
        <end position="347"/>
    </location>
</feature>
<dbReference type="PRINTS" id="PR00439">
    <property type="entry name" value="11SGLOBULIN"/>
</dbReference>
<accession>A0ABQ8IGH5</accession>
<evidence type="ECO:0000256" key="2">
    <source>
        <dbReference type="ARBA" id="ARBA00022729"/>
    </source>
</evidence>
<dbReference type="Proteomes" id="UP000827721">
    <property type="component" value="Unassembled WGS sequence"/>
</dbReference>
<dbReference type="InterPro" id="IPR011051">
    <property type="entry name" value="RmlC_Cupin_sf"/>
</dbReference>
<organism evidence="7 8">
    <name type="scientific">Xanthoceras sorbifolium</name>
    <dbReference type="NCBI Taxonomy" id="99658"/>
    <lineage>
        <taxon>Eukaryota</taxon>
        <taxon>Viridiplantae</taxon>
        <taxon>Streptophyta</taxon>
        <taxon>Embryophyta</taxon>
        <taxon>Tracheophyta</taxon>
        <taxon>Spermatophyta</taxon>
        <taxon>Magnoliopsida</taxon>
        <taxon>eudicotyledons</taxon>
        <taxon>Gunneridae</taxon>
        <taxon>Pentapetalae</taxon>
        <taxon>rosids</taxon>
        <taxon>malvids</taxon>
        <taxon>Sapindales</taxon>
        <taxon>Sapindaceae</taxon>
        <taxon>Xanthoceroideae</taxon>
        <taxon>Xanthoceras</taxon>
    </lineage>
</organism>
<sequence>MEMDLSPKSAKPMFEGEGGSYYSWSSSEIPLLGEAKVGAGLLVLKPAGFALPHYADCSKVGYVLHGEHGVAALVSPNGDKTEEIVLGLRTGDIIPVPSGSTSWWYNHGNSDDLIIVFLGETAKAYVPGQFTYFFLTGALGILGGFSSEFISRAYNINEKEANMLAKNQTGALIVKLDPEERKSIPKPDQNIVDKWVRNNTKHLPDIHVEKAGTFTSFTGKNFPFLDEIGLSCSIVKLEADAMLSPIFTTDYSVQVFYVAKGSGKVQITGLNSKLVLDSKIVAGQVLVVPRFFTVAMIAEDEGMEYFSIKTTSRPSDVADFAGKQSVLNALAPSILQSSLNVSPEFVKFMKGKMANTHIVIPPMN</sequence>
<comment type="caution">
    <text evidence="7">The sequence shown here is derived from an EMBL/GenBank/DDBJ whole genome shotgun (WGS) entry which is preliminary data.</text>
</comment>
<proteinExistence type="inferred from homology"/>
<keyword evidence="2" id="KW-0732">Signal</keyword>
<dbReference type="CDD" id="cd02242">
    <property type="entry name" value="cupin_11S_legumin_N"/>
    <property type="match status" value="1"/>
</dbReference>
<dbReference type="CDD" id="cd02243">
    <property type="entry name" value="cupin_11S_legumin_C"/>
    <property type="match status" value="1"/>
</dbReference>